<dbReference type="KEGG" id="fll:EI427_12615"/>
<feature type="transmembrane region" description="Helical" evidence="2">
    <location>
        <begin position="6"/>
        <end position="23"/>
    </location>
</feature>
<keyword evidence="2" id="KW-1133">Transmembrane helix</keyword>
<keyword evidence="2" id="KW-0812">Transmembrane</keyword>
<feature type="region of interest" description="Disordered" evidence="1">
    <location>
        <begin position="33"/>
        <end position="86"/>
    </location>
</feature>
<evidence type="ECO:0000313" key="3">
    <source>
        <dbReference type="EMBL" id="AZQ63047.1"/>
    </source>
</evidence>
<dbReference type="AlphaFoldDB" id="A0A3S9P498"/>
<sequence>MQNIHILLLLMYLSIGLAIWSFYKTFLITDNPGSSTFDKDDDDNDNNGGWPQEPKDPDLDLPPGVFILPPEAPDPSQRKRDLQFVN</sequence>
<dbReference type="RefSeq" id="WP_126615160.1">
    <property type="nucleotide sequence ID" value="NZ_CP034562.1"/>
</dbReference>
<organism evidence="3 4">
    <name type="scientific">Flammeovirga pectinis</name>
    <dbReference type="NCBI Taxonomy" id="2494373"/>
    <lineage>
        <taxon>Bacteria</taxon>
        <taxon>Pseudomonadati</taxon>
        <taxon>Bacteroidota</taxon>
        <taxon>Cytophagia</taxon>
        <taxon>Cytophagales</taxon>
        <taxon>Flammeovirgaceae</taxon>
        <taxon>Flammeovirga</taxon>
    </lineage>
</organism>
<keyword evidence="2" id="KW-0472">Membrane</keyword>
<accession>A0A3S9P498</accession>
<protein>
    <submittedName>
        <fullName evidence="3">Uncharacterized protein</fullName>
    </submittedName>
</protein>
<dbReference type="OrthoDB" id="982708at2"/>
<dbReference type="Proteomes" id="UP000267268">
    <property type="component" value="Chromosome 1"/>
</dbReference>
<evidence type="ECO:0000256" key="2">
    <source>
        <dbReference type="SAM" id="Phobius"/>
    </source>
</evidence>
<dbReference type="EMBL" id="CP034562">
    <property type="protein sequence ID" value="AZQ63047.1"/>
    <property type="molecule type" value="Genomic_DNA"/>
</dbReference>
<evidence type="ECO:0000313" key="4">
    <source>
        <dbReference type="Proteomes" id="UP000267268"/>
    </source>
</evidence>
<keyword evidence="4" id="KW-1185">Reference proteome</keyword>
<evidence type="ECO:0000256" key="1">
    <source>
        <dbReference type="SAM" id="MobiDB-lite"/>
    </source>
</evidence>
<feature type="compositionally biased region" description="Basic and acidic residues" evidence="1">
    <location>
        <begin position="76"/>
        <end position="86"/>
    </location>
</feature>
<name>A0A3S9P498_9BACT</name>
<reference evidence="3 4" key="1">
    <citation type="submission" date="2018-12" db="EMBL/GenBank/DDBJ databases">
        <title>Flammeovirga pectinis sp. nov., isolated from the gut of the Korean scallop, Patinopecten yessoensis.</title>
        <authorList>
            <person name="Bae J.-W."/>
            <person name="Jeong Y.-S."/>
            <person name="Kang W."/>
        </authorList>
    </citation>
    <scope>NUCLEOTIDE SEQUENCE [LARGE SCALE GENOMIC DNA]</scope>
    <source>
        <strain evidence="3 4">L12M1</strain>
    </source>
</reference>
<gene>
    <name evidence="3" type="ORF">EI427_12615</name>
</gene>
<proteinExistence type="predicted"/>